<name>A0A6U3D1I9_9EUKA</name>
<dbReference type="GO" id="GO:0072546">
    <property type="term" value="C:EMC complex"/>
    <property type="evidence" value="ECO:0007669"/>
    <property type="project" value="InterPro"/>
</dbReference>
<proteinExistence type="inferred from homology"/>
<dbReference type="EMBL" id="HBIV01036923">
    <property type="protein sequence ID" value="CAE0674553.1"/>
    <property type="molecule type" value="Transcribed_RNA"/>
</dbReference>
<keyword evidence="5" id="KW-0256">Endoplasmic reticulum</keyword>
<feature type="transmembrane region" description="Helical" evidence="8">
    <location>
        <begin position="48"/>
        <end position="65"/>
    </location>
</feature>
<evidence type="ECO:0000256" key="7">
    <source>
        <dbReference type="ARBA" id="ARBA00023136"/>
    </source>
</evidence>
<feature type="transmembrane region" description="Helical" evidence="8">
    <location>
        <begin position="77"/>
        <end position="99"/>
    </location>
</feature>
<accession>A0A6U3D1I9</accession>
<dbReference type="PANTHER" id="PTHR20994">
    <property type="entry name" value="ER MEMBRANE PROTEIN COMPLEX SUBUNIT 6"/>
    <property type="match status" value="1"/>
</dbReference>
<evidence type="ECO:0000256" key="2">
    <source>
        <dbReference type="ARBA" id="ARBA00009436"/>
    </source>
</evidence>
<evidence type="ECO:0000256" key="5">
    <source>
        <dbReference type="ARBA" id="ARBA00022824"/>
    </source>
</evidence>
<dbReference type="PANTHER" id="PTHR20994:SF0">
    <property type="entry name" value="ER MEMBRANE PROTEIN COMPLEX SUBUNIT 6"/>
    <property type="match status" value="1"/>
</dbReference>
<dbReference type="AlphaFoldDB" id="A0A6U3D1I9"/>
<evidence type="ECO:0000256" key="1">
    <source>
        <dbReference type="ARBA" id="ARBA00004477"/>
    </source>
</evidence>
<feature type="transmembrane region" description="Helical" evidence="8">
    <location>
        <begin position="21"/>
        <end position="42"/>
    </location>
</feature>
<dbReference type="InterPro" id="IPR008504">
    <property type="entry name" value="Emc6"/>
</dbReference>
<evidence type="ECO:0000256" key="6">
    <source>
        <dbReference type="ARBA" id="ARBA00022989"/>
    </source>
</evidence>
<evidence type="ECO:0000256" key="3">
    <source>
        <dbReference type="ARBA" id="ARBA00020827"/>
    </source>
</evidence>
<dbReference type="GO" id="GO:0000045">
    <property type="term" value="P:autophagosome assembly"/>
    <property type="evidence" value="ECO:0007669"/>
    <property type="project" value="TreeGrafter"/>
</dbReference>
<dbReference type="Pfam" id="PF07019">
    <property type="entry name" value="EMC6"/>
    <property type="match status" value="1"/>
</dbReference>
<protein>
    <recommendedName>
        <fullName evidence="3">ER membrane protein complex subunit 6</fullName>
    </recommendedName>
</protein>
<keyword evidence="7 8" id="KW-0472">Membrane</keyword>
<dbReference type="InterPro" id="IPR029008">
    <property type="entry name" value="EMC6-like"/>
</dbReference>
<evidence type="ECO:0000256" key="4">
    <source>
        <dbReference type="ARBA" id="ARBA00022692"/>
    </source>
</evidence>
<evidence type="ECO:0000313" key="9">
    <source>
        <dbReference type="EMBL" id="CAE0674553.1"/>
    </source>
</evidence>
<gene>
    <name evidence="9" type="ORF">LGLO00237_LOCUS26327</name>
</gene>
<organism evidence="9">
    <name type="scientific">Lotharella globosa</name>
    <dbReference type="NCBI Taxonomy" id="91324"/>
    <lineage>
        <taxon>Eukaryota</taxon>
        <taxon>Sar</taxon>
        <taxon>Rhizaria</taxon>
        <taxon>Cercozoa</taxon>
        <taxon>Chlorarachniophyceae</taxon>
        <taxon>Lotharella</taxon>
    </lineage>
</organism>
<comment type="similarity">
    <text evidence="2">Belongs to the EMC6 family.</text>
</comment>
<dbReference type="GO" id="GO:0034975">
    <property type="term" value="P:protein folding in endoplasmic reticulum"/>
    <property type="evidence" value="ECO:0007669"/>
    <property type="project" value="TreeGrafter"/>
</dbReference>
<sequence length="106" mass="12264">MVHETPAELMSAQRIAHNVKVIHFCRILISIVVGAACGIIGYTGIRGFLFFILSWIGTSLSYFIRTGWDTEKYFTSTWLLVTHDLFPGTMSFMMFWTLFYDIVHIY</sequence>
<evidence type="ECO:0000256" key="8">
    <source>
        <dbReference type="SAM" id="Phobius"/>
    </source>
</evidence>
<keyword evidence="4 8" id="KW-0812">Transmembrane</keyword>
<keyword evidence="6 8" id="KW-1133">Transmembrane helix</keyword>
<comment type="subcellular location">
    <subcellularLocation>
        <location evidence="1">Endoplasmic reticulum membrane</location>
        <topology evidence="1">Multi-pass membrane protein</topology>
    </subcellularLocation>
</comment>
<reference evidence="9" key="1">
    <citation type="submission" date="2021-01" db="EMBL/GenBank/DDBJ databases">
        <authorList>
            <person name="Corre E."/>
            <person name="Pelletier E."/>
            <person name="Niang G."/>
            <person name="Scheremetjew M."/>
            <person name="Finn R."/>
            <person name="Kale V."/>
            <person name="Holt S."/>
            <person name="Cochrane G."/>
            <person name="Meng A."/>
            <person name="Brown T."/>
            <person name="Cohen L."/>
        </authorList>
    </citation>
    <scope>NUCLEOTIDE SEQUENCE</scope>
    <source>
        <strain evidence="9">CCCM811</strain>
    </source>
</reference>